<dbReference type="Proteomes" id="UP000574390">
    <property type="component" value="Unassembled WGS sequence"/>
</dbReference>
<organism evidence="1 3">
    <name type="scientific">Perkinsus olseni</name>
    <name type="common">Perkinsus atlanticus</name>
    <dbReference type="NCBI Taxonomy" id="32597"/>
    <lineage>
        <taxon>Eukaryota</taxon>
        <taxon>Sar</taxon>
        <taxon>Alveolata</taxon>
        <taxon>Perkinsozoa</taxon>
        <taxon>Perkinsea</taxon>
        <taxon>Perkinsida</taxon>
        <taxon>Perkinsidae</taxon>
        <taxon>Perkinsus</taxon>
    </lineage>
</organism>
<evidence type="ECO:0000313" key="2">
    <source>
        <dbReference type="EMBL" id="KAF4710580.1"/>
    </source>
</evidence>
<dbReference type="AlphaFoldDB" id="A0A7J6Q5P7"/>
<gene>
    <name evidence="2" type="ORF">FOZ62_018814</name>
    <name evidence="1" type="ORF">FOZ63_009500</name>
</gene>
<evidence type="ECO:0000313" key="1">
    <source>
        <dbReference type="EMBL" id="KAF4703819.1"/>
    </source>
</evidence>
<protein>
    <submittedName>
        <fullName evidence="1">Uncharacterized protein</fullName>
    </submittedName>
</protein>
<proteinExistence type="predicted"/>
<comment type="caution">
    <text evidence="1">The sequence shown here is derived from an EMBL/GenBank/DDBJ whole genome shotgun (WGS) entry which is preliminary data.</text>
</comment>
<reference evidence="3 4" key="1">
    <citation type="submission" date="2020-04" db="EMBL/GenBank/DDBJ databases">
        <title>Perkinsus olseni comparative genomics.</title>
        <authorList>
            <person name="Bogema D.R."/>
        </authorList>
    </citation>
    <scope>NUCLEOTIDE SEQUENCE [LARGE SCALE GENOMIC DNA]</scope>
    <source>
        <strain evidence="2">ATCC PRA-205</strain>
        <strain evidence="1 3">ATCC PRA-207</strain>
    </source>
</reference>
<name>A0A7J6Q5P7_PEROL</name>
<accession>A0A7J6Q5P7</accession>
<keyword evidence="3" id="KW-1185">Reference proteome</keyword>
<sequence length="288" mass="33123">MTHRKLADFKFQRDDGTDLSLDDYVVGRMRHRKYDEDSRRELVAKCYVFRRPIKGALDDACSLPLSKITRTFTSLRVYTPEDFLLCSDGNGKSVTIRLRLQDGRFADVKLMLTDSVHEGALAITPGRYVKVEGPNDDYKELINMDIEVTGRDAGKQTANITFYHKEKGGFTVKNMALEYYIPYEVHAANHVNDEHAYVKVFKDCYATKRNSEVWPLLTTTFFHVNAAFDQSFKTLSEYSTMICVESKDTISFMYRTGTKEERKITLVHELVDLNLLARTAGLEDYLQT</sequence>
<dbReference type="Proteomes" id="UP000553632">
    <property type="component" value="Unassembled WGS sequence"/>
</dbReference>
<dbReference type="EMBL" id="JABANM010027894">
    <property type="protein sequence ID" value="KAF4710580.1"/>
    <property type="molecule type" value="Genomic_DNA"/>
</dbReference>
<evidence type="ECO:0000313" key="4">
    <source>
        <dbReference type="Proteomes" id="UP000574390"/>
    </source>
</evidence>
<evidence type="ECO:0000313" key="3">
    <source>
        <dbReference type="Proteomes" id="UP000553632"/>
    </source>
</evidence>
<dbReference type="EMBL" id="JABANO010035238">
    <property type="protein sequence ID" value="KAF4703819.1"/>
    <property type="molecule type" value="Genomic_DNA"/>
</dbReference>